<protein>
    <recommendedName>
        <fullName evidence="3">Innexin</fullName>
    </recommendedName>
</protein>
<accession>A0AAV5V0R1</accession>
<evidence type="ECO:0000313" key="1">
    <source>
        <dbReference type="EMBL" id="GMT12911.1"/>
    </source>
</evidence>
<dbReference type="AlphaFoldDB" id="A0AAV5V0R1"/>
<sequence length="139" mass="15942">SPPSRTPNATTPRTATLDTAETGWRGGHFGYDPLTAVSPPTAGTPIAHSIRMFKLYRDENSDPIRQQERVSYENMLLRYGDWSRIRGQFMVYTVLLVIALLYRGHSEQFEFLRELKTVTGRHIQCCCDVPQRLKDIKDL</sequence>
<proteinExistence type="predicted"/>
<comment type="caution">
    <text evidence="1">The sequence shown here is derived from an EMBL/GenBank/DDBJ whole genome shotgun (WGS) entry which is preliminary data.</text>
</comment>
<keyword evidence="2" id="KW-1185">Reference proteome</keyword>
<evidence type="ECO:0008006" key="3">
    <source>
        <dbReference type="Google" id="ProtNLM"/>
    </source>
</evidence>
<feature type="non-terminal residue" evidence="1">
    <location>
        <position position="139"/>
    </location>
</feature>
<feature type="non-terminal residue" evidence="1">
    <location>
        <position position="1"/>
    </location>
</feature>
<dbReference type="Proteomes" id="UP001432322">
    <property type="component" value="Unassembled WGS sequence"/>
</dbReference>
<name>A0AAV5V0R1_9BILA</name>
<reference evidence="1" key="1">
    <citation type="submission" date="2023-10" db="EMBL/GenBank/DDBJ databases">
        <title>Genome assembly of Pristionchus species.</title>
        <authorList>
            <person name="Yoshida K."/>
            <person name="Sommer R.J."/>
        </authorList>
    </citation>
    <scope>NUCLEOTIDE SEQUENCE</scope>
    <source>
        <strain evidence="1">RS5133</strain>
    </source>
</reference>
<gene>
    <name evidence="1" type="ORF">PFISCL1PPCAC_4208</name>
</gene>
<dbReference type="EMBL" id="BTSY01000002">
    <property type="protein sequence ID" value="GMT12911.1"/>
    <property type="molecule type" value="Genomic_DNA"/>
</dbReference>
<evidence type="ECO:0000313" key="2">
    <source>
        <dbReference type="Proteomes" id="UP001432322"/>
    </source>
</evidence>
<organism evidence="1 2">
    <name type="scientific">Pristionchus fissidentatus</name>
    <dbReference type="NCBI Taxonomy" id="1538716"/>
    <lineage>
        <taxon>Eukaryota</taxon>
        <taxon>Metazoa</taxon>
        <taxon>Ecdysozoa</taxon>
        <taxon>Nematoda</taxon>
        <taxon>Chromadorea</taxon>
        <taxon>Rhabditida</taxon>
        <taxon>Rhabditina</taxon>
        <taxon>Diplogasteromorpha</taxon>
        <taxon>Diplogasteroidea</taxon>
        <taxon>Neodiplogasteridae</taxon>
        <taxon>Pristionchus</taxon>
    </lineage>
</organism>